<evidence type="ECO:0000256" key="1">
    <source>
        <dbReference type="SAM" id="MobiDB-lite"/>
    </source>
</evidence>
<comment type="caution">
    <text evidence="2">The sequence shown here is derived from an EMBL/GenBank/DDBJ whole genome shotgun (WGS) entry which is preliminary data.</text>
</comment>
<protein>
    <submittedName>
        <fullName evidence="2">Uncharacterized protein</fullName>
    </submittedName>
</protein>
<feature type="compositionally biased region" description="Basic and acidic residues" evidence="1">
    <location>
        <begin position="17"/>
        <end position="28"/>
    </location>
</feature>
<organism evidence="2 3">
    <name type="scientific">Datura stramonium</name>
    <name type="common">Jimsonweed</name>
    <name type="synonym">Common thornapple</name>
    <dbReference type="NCBI Taxonomy" id="4076"/>
    <lineage>
        <taxon>Eukaryota</taxon>
        <taxon>Viridiplantae</taxon>
        <taxon>Streptophyta</taxon>
        <taxon>Embryophyta</taxon>
        <taxon>Tracheophyta</taxon>
        <taxon>Spermatophyta</taxon>
        <taxon>Magnoliopsida</taxon>
        <taxon>eudicotyledons</taxon>
        <taxon>Gunneridae</taxon>
        <taxon>Pentapetalae</taxon>
        <taxon>asterids</taxon>
        <taxon>lamiids</taxon>
        <taxon>Solanales</taxon>
        <taxon>Solanaceae</taxon>
        <taxon>Solanoideae</taxon>
        <taxon>Datureae</taxon>
        <taxon>Datura</taxon>
    </lineage>
</organism>
<dbReference type="Proteomes" id="UP000823775">
    <property type="component" value="Unassembled WGS sequence"/>
</dbReference>
<evidence type="ECO:0000313" key="3">
    <source>
        <dbReference type="Proteomes" id="UP000823775"/>
    </source>
</evidence>
<name>A0ABS8RS53_DATST</name>
<keyword evidence="3" id="KW-1185">Reference proteome</keyword>
<evidence type="ECO:0000313" key="2">
    <source>
        <dbReference type="EMBL" id="MCD7448434.1"/>
    </source>
</evidence>
<reference evidence="2 3" key="1">
    <citation type="journal article" date="2021" name="BMC Genomics">
        <title>Datura genome reveals duplications of psychoactive alkaloid biosynthetic genes and high mutation rate following tissue culture.</title>
        <authorList>
            <person name="Rajewski A."/>
            <person name="Carter-House D."/>
            <person name="Stajich J."/>
            <person name="Litt A."/>
        </authorList>
    </citation>
    <scope>NUCLEOTIDE SEQUENCE [LARGE SCALE GENOMIC DNA]</scope>
    <source>
        <strain evidence="2">AR-01</strain>
    </source>
</reference>
<proteinExistence type="predicted"/>
<feature type="compositionally biased region" description="Low complexity" evidence="1">
    <location>
        <begin position="1"/>
        <end position="10"/>
    </location>
</feature>
<sequence length="86" mass="10075">MEESSSSFKLSGKKKKSELAKLQKEHDEKMATINELEKKREKMKLQLANKETSEEKKEAFRILTEKYQSMKDEYDSLLGEKSKGKE</sequence>
<gene>
    <name evidence="2" type="ORF">HAX54_041925</name>
</gene>
<feature type="region of interest" description="Disordered" evidence="1">
    <location>
        <begin position="1"/>
        <end position="28"/>
    </location>
</feature>
<accession>A0ABS8RS53</accession>
<dbReference type="EMBL" id="JACEIK010000061">
    <property type="protein sequence ID" value="MCD7448434.1"/>
    <property type="molecule type" value="Genomic_DNA"/>
</dbReference>